<evidence type="ECO:0000313" key="2">
    <source>
        <dbReference type="Proteomes" id="UP000683386"/>
    </source>
</evidence>
<gene>
    <name evidence="1" type="primary">49</name>
    <name evidence="1" type="ORF">SEA_KIMJONGPHILL_49</name>
</gene>
<dbReference type="GeneID" id="77931521"/>
<keyword evidence="2" id="KW-1185">Reference proteome</keyword>
<dbReference type="KEGG" id="vg:77931521"/>
<reference evidence="1" key="1">
    <citation type="submission" date="2021-03" db="EMBL/GenBank/DDBJ databases">
        <authorList>
            <person name="Alqahtani R."/>
            <person name="Behailu E."/>
            <person name="Cappabianca D.W."/>
            <person name="Csanadi-Schwartz K.M."/>
            <person name="Dalal A.S."/>
            <person name="Fahim M.S."/>
            <person name="Franklin J.M."/>
            <person name="Gluckman M.H."/>
            <person name="Levine C.J."/>
            <person name="Martin N."/>
            <person name="Milza N."/>
            <person name="Najmabadi R."/>
            <person name="Newman A.M."/>
            <person name="Pajunar M."/>
            <person name="Qalawee I."/>
            <person name="Rizvi A."/>
            <person name="Samuel A."/>
            <person name="Smith A."/>
            <person name="Swann F.E."/>
            <person name="Sweeney P."/>
            <person name="Torres N.R."/>
            <person name="Ventrone L."/>
            <person name="Ventura L."/>
            <person name="Wroe M."/>
            <person name="Acquaye N.A."/>
            <person name="Agnes T.J."/>
            <person name="Ahmed A."/>
            <person name="Ahmed S."/>
            <person name="Amodu B.A."/>
            <person name="Arefeayne N.F."/>
            <person name="Asamoah-Frimpong E.A."/>
            <person name="Attaran A."/>
            <person name="Barragan J.M."/>
            <person name="Baumgarten L.N."/>
            <person name="Berhane B."/>
            <person name="Beyene A."/>
            <person name="Bhattarai B."/>
            <person name="Biondokin D.V."/>
            <person name="Boone B.K."/>
            <person name="Burney S.Z."/>
            <person name="Cayanan J.-R.T."/>
            <person name="Cesta G."/>
            <person name="Chang J."/>
            <person name="Chavez J."/>
            <person name="Chorbajian C."/>
            <person name="Christian S."/>
            <person name="Corns J.R."/>
            <person name="Corns N.R."/>
            <person name="Cowan J.T."/>
            <person name="Coyne C."/>
            <person name="Dadzie B."/>
            <person name="Datu D.-L.V."/>
            <person name="Deng B.C."/>
            <person name="Der L."/>
            <person name="Dickerson K."/>
            <person name="Dozier E."/>
            <person name="Egbunine A.O."/>
            <person name="Farooq M."/>
            <person name="Fonge A.E."/>
            <person name="Ghomsi-Nono M.P."/>
            <person name="Giampietro H."/>
            <person name="Gunnison R.P."/>
            <person name="Han S.H."/>
            <person name="Hennigan A.J."/>
            <person name="Hong A.N."/>
            <person name="Ijomor E.C."/>
            <person name="Jalali A."/>
            <person name="Jamil T.Z."/>
            <person name="Jenkins C.R."/>
            <person name="Joseph M.A."/>
            <person name="Jowanowitch O.J."/>
            <person name="Kang D."/>
            <person name="Khan A."/>
            <person name="Khan Z.K."/>
            <person name="Kiewe T."/>
            <person name="Kjerulf A.B."/>
            <person name="Kolosey V."/>
            <person name="Kurup M."/>
            <person name="Lee V.H."/>
            <person name="Llontop-Maldonado V."/>
            <person name="Long P."/>
            <person name="Lu N."/>
            <person name="Majekodunmi A."/>
            <person name="Malik H.W."/>
            <person name="Marcellino S.C."/>
            <person name="Martinez L.A."/>
            <person name="Meher F.N."/>
            <person name="Michelin M.A."/>
            <person name="Mitchell K.G."/>
            <person name="Mullens W.J."/>
            <person name="Nwakama C."/>
            <person name="Nwosu F.T."/>
            <person name="Oboh E.C."/>
            <person name="Odujinrin O."/>
            <person name="Ogunsan O."/>
            <person name="O'Neill K."/>
            <person name="Oxlaj J.A."/>
            <person name="Patel A.K."/>
            <person name="Patel B.R."/>
            <person name="Pham Q."/>
            <person name="Porter J."/>
            <person name="Portes J."/>
            <person name="Prokopenko A."/>
            <person name="Quraishi M."/>
            <person name="Qureshi M.-A."/>
            <person name="Rivera A."/>
            <person name="Rubalsky V."/>
            <person name="Saikali Y."/>
            <person name="Saqaf K."/>
            <person name="Saroya S.R."/>
            <person name="Seas A."/>
            <person name="Shadrick R.E."/>
            <person name="Sharda N."/>
            <person name="Sigindere M.T."/>
            <person name="Simbi V.G."/>
            <person name="Thuzar C."/>
            <person name="Tran K."/>
            <person name="Tran V.D."/>
            <person name="Trang W."/>
            <person name="Vaishnav N."/>
            <person name="Vuong K."/>
            <person name="Walker C."/>
            <person name="Wallace S.A."/>
            <person name="Warfield J.C."/>
            <person name="Wikina T."/>
            <person name="Wobbeking F.T."/>
            <person name="Worrent L.D."/>
            <person name="Yan T."/>
            <person name="Zehra A."/>
            <person name="Avazpour P."/>
            <person name="Kim F.M."/>
            <person name="Mason K."/>
            <person name="Nguyen D.A."/>
            <person name="Pettit S.M."/>
            <person name="Zhou O.J."/>
            <person name="Brissett D.L."/>
            <person name="Gualtieri C."/>
            <person name="Hufford T.M."/>
            <person name="Ko J.M."/>
            <person name="Novak J.K."/>
            <person name="Smith Z.M."/>
            <person name="Mayer-Bacon C."/>
            <person name="Erill I."/>
            <person name="Caruso S.M."/>
            <person name="Garlena R.A."/>
            <person name="Russell D.A."/>
            <person name="Pope W.H."/>
            <person name="Jacobs-Sera D."/>
            <person name="Hatfull G.F."/>
        </authorList>
    </citation>
    <scope>NUCLEOTIDE SEQUENCE</scope>
</reference>
<dbReference type="HAMAP" id="MF_01408">
    <property type="entry name" value="ThyX"/>
    <property type="match status" value="1"/>
</dbReference>
<dbReference type="Proteomes" id="UP000683386">
    <property type="component" value="Segment"/>
</dbReference>
<organism evidence="1 2">
    <name type="scientific">Streptomyces phage KimJongPhill</name>
    <dbReference type="NCBI Taxonomy" id="2848886"/>
    <lineage>
        <taxon>Viruses</taxon>
        <taxon>Duplodnaviria</taxon>
        <taxon>Heunggongvirae</taxon>
        <taxon>Uroviricota</taxon>
        <taxon>Caudoviricetes</taxon>
        <taxon>Zukovirus</taxon>
        <taxon>Zukovirus phill</taxon>
    </lineage>
</organism>
<dbReference type="PANTHER" id="PTHR34934:SF1">
    <property type="entry name" value="FLAVIN-DEPENDENT THYMIDYLATE SYNTHASE"/>
    <property type="match status" value="1"/>
</dbReference>
<dbReference type="Pfam" id="PF02511">
    <property type="entry name" value="Thy1"/>
    <property type="match status" value="1"/>
</dbReference>
<name>A0A8F2E6D1_9CAUD</name>
<dbReference type="EMBL" id="MW822144">
    <property type="protein sequence ID" value="QWT29830.1"/>
    <property type="molecule type" value="Genomic_DNA"/>
</dbReference>
<dbReference type="PROSITE" id="PS51331">
    <property type="entry name" value="THYX"/>
    <property type="match status" value="1"/>
</dbReference>
<dbReference type="InterPro" id="IPR003669">
    <property type="entry name" value="Thymidylate_synthase_ThyX"/>
</dbReference>
<dbReference type="NCBIfam" id="TIGR02170">
    <property type="entry name" value="thyX"/>
    <property type="match status" value="1"/>
</dbReference>
<proteinExistence type="inferred from homology"/>
<dbReference type="GO" id="GO:0050660">
    <property type="term" value="F:flavin adenine dinucleotide binding"/>
    <property type="evidence" value="ECO:0007669"/>
    <property type="project" value="InterPro"/>
</dbReference>
<dbReference type="GO" id="GO:0004799">
    <property type="term" value="F:thymidylate synthase activity"/>
    <property type="evidence" value="ECO:0007669"/>
    <property type="project" value="TreeGrafter"/>
</dbReference>
<dbReference type="CDD" id="cd20175">
    <property type="entry name" value="ThyX"/>
    <property type="match status" value="1"/>
</dbReference>
<dbReference type="PANTHER" id="PTHR34934">
    <property type="entry name" value="FLAVIN-DEPENDENT THYMIDYLATE SYNTHASE"/>
    <property type="match status" value="1"/>
</dbReference>
<dbReference type="GO" id="GO:0070402">
    <property type="term" value="F:NADPH binding"/>
    <property type="evidence" value="ECO:0007669"/>
    <property type="project" value="TreeGrafter"/>
</dbReference>
<evidence type="ECO:0000313" key="1">
    <source>
        <dbReference type="EMBL" id="QWT29830.1"/>
    </source>
</evidence>
<protein>
    <submittedName>
        <fullName evidence="1">ThyX-like thymidylate synthase</fullName>
    </submittedName>
</protein>
<dbReference type="RefSeq" id="YP_010655655.1">
    <property type="nucleotide sequence ID" value="NC_070830.1"/>
</dbReference>
<dbReference type="Gene3D" id="3.30.1360.170">
    <property type="match status" value="1"/>
</dbReference>
<accession>A0A8F2E6D1</accession>
<dbReference type="GO" id="GO:0050797">
    <property type="term" value="F:thymidylate synthase (FAD) activity"/>
    <property type="evidence" value="ECO:0007669"/>
    <property type="project" value="InterPro"/>
</dbReference>
<sequence>MASPTVDVSEDAKVHIVHEDAADLHVVHAARVSTLGEEVMGELEALGLITPEQWRTKEMGRRDEGLVNFLMRERHGSPFEHNSMTFFIQAPVFVFREFHRHRVGWSYNEESGRYKELDAHAYIPPVGRPLQQVGKAGAYEYVAGTAEQYEVMTEELMAVYERCWLGYRRMLGVGICREVARLSLPVGVFSSMYATCNARSLMHFLSLRTKDERARIKSGPQWEIDKLVARQMENAFARLMPATYKAFNDNGRVAP</sequence>
<dbReference type="SUPFAM" id="SSF69796">
    <property type="entry name" value="Thymidylate synthase-complementing protein Thy1"/>
    <property type="match status" value="1"/>
</dbReference>
<dbReference type="InterPro" id="IPR036098">
    <property type="entry name" value="Thymidylate_synthase_ThyX_sf"/>
</dbReference>
<dbReference type="GO" id="GO:0006231">
    <property type="term" value="P:dTMP biosynthetic process"/>
    <property type="evidence" value="ECO:0007669"/>
    <property type="project" value="InterPro"/>
</dbReference>